<evidence type="ECO:0000313" key="3">
    <source>
        <dbReference type="EMBL" id="ABD06629.1"/>
    </source>
</evidence>
<protein>
    <submittedName>
        <fullName evidence="3">Transcriptional regulator, AbrB family</fullName>
    </submittedName>
</protein>
<dbReference type="EMBL" id="CP000250">
    <property type="protein sequence ID" value="ABD06629.1"/>
    <property type="molecule type" value="Genomic_DNA"/>
</dbReference>
<dbReference type="STRING" id="316058.RPB_1921"/>
<sequence>MSSTVTIKGQVTLPKKVRDTAGIKPGDKVEIRNTASGGIYIGKSGSEREYLTKLQSIAKRYPIRGNTDEIMRELRGDPADDYKK</sequence>
<dbReference type="RefSeq" id="WP_011440817.1">
    <property type="nucleotide sequence ID" value="NC_007778.1"/>
</dbReference>
<keyword evidence="1" id="KW-0238">DNA-binding</keyword>
<dbReference type="HOGENOM" id="CLU_158484_5_1_5"/>
<dbReference type="AlphaFoldDB" id="Q2IYT1"/>
<feature type="domain" description="SpoVT-AbrB" evidence="2">
    <location>
        <begin position="1"/>
        <end position="47"/>
    </location>
</feature>
<evidence type="ECO:0000256" key="1">
    <source>
        <dbReference type="PROSITE-ProRule" id="PRU01076"/>
    </source>
</evidence>
<reference evidence="3 4" key="1">
    <citation type="submission" date="2006-01" db="EMBL/GenBank/DDBJ databases">
        <title>Complete sequence of Rhodopseudomonas palustris HaA2.</title>
        <authorList>
            <consortium name="US DOE Joint Genome Institute"/>
            <person name="Copeland A."/>
            <person name="Lucas S."/>
            <person name="Lapidus A."/>
            <person name="Barry K."/>
            <person name="Detter J.C."/>
            <person name="Glavina T."/>
            <person name="Hammon N."/>
            <person name="Israni S."/>
            <person name="Pitluck S."/>
            <person name="Chain P."/>
            <person name="Malfatti S."/>
            <person name="Shin M."/>
            <person name="Vergez L."/>
            <person name="Schmutz J."/>
            <person name="Larimer F."/>
            <person name="Land M."/>
            <person name="Hauser L."/>
            <person name="Pelletier D.A."/>
            <person name="Kyrpides N."/>
            <person name="Anderson I."/>
            <person name="Oda Y."/>
            <person name="Harwood C.S."/>
            <person name="Richardson P."/>
        </authorList>
    </citation>
    <scope>NUCLEOTIDE SEQUENCE [LARGE SCALE GENOMIC DNA]</scope>
    <source>
        <strain evidence="3 4">HaA2</strain>
    </source>
</reference>
<dbReference type="GO" id="GO:0003677">
    <property type="term" value="F:DNA binding"/>
    <property type="evidence" value="ECO:0007669"/>
    <property type="project" value="UniProtKB-UniRule"/>
</dbReference>
<dbReference type="NCBIfam" id="TIGR01439">
    <property type="entry name" value="lp_hng_hel_AbrB"/>
    <property type="match status" value="1"/>
</dbReference>
<accession>Q2IYT1</accession>
<keyword evidence="4" id="KW-1185">Reference proteome</keyword>
<dbReference type="eggNOG" id="COG2002">
    <property type="taxonomic scope" value="Bacteria"/>
</dbReference>
<dbReference type="InterPro" id="IPR037914">
    <property type="entry name" value="SpoVT-AbrB_sf"/>
</dbReference>
<dbReference type="Gene3D" id="2.10.260.10">
    <property type="match status" value="1"/>
</dbReference>
<dbReference type="SMART" id="SM00966">
    <property type="entry name" value="SpoVT_AbrB"/>
    <property type="match status" value="1"/>
</dbReference>
<dbReference type="Pfam" id="PF04014">
    <property type="entry name" value="MazE_antitoxin"/>
    <property type="match status" value="1"/>
</dbReference>
<gene>
    <name evidence="3" type="ordered locus">RPB_1921</name>
</gene>
<name>Q2IYT1_RHOP2</name>
<dbReference type="InterPro" id="IPR007159">
    <property type="entry name" value="SpoVT-AbrB_dom"/>
</dbReference>
<evidence type="ECO:0000259" key="2">
    <source>
        <dbReference type="PROSITE" id="PS51740"/>
    </source>
</evidence>
<proteinExistence type="predicted"/>
<dbReference type="OrthoDB" id="9809003at2"/>
<dbReference type="PROSITE" id="PS51740">
    <property type="entry name" value="SPOVT_ABRB"/>
    <property type="match status" value="1"/>
</dbReference>
<dbReference type="SUPFAM" id="SSF89447">
    <property type="entry name" value="AbrB/MazE/MraZ-like"/>
    <property type="match status" value="1"/>
</dbReference>
<evidence type="ECO:0000313" key="4">
    <source>
        <dbReference type="Proteomes" id="UP000008809"/>
    </source>
</evidence>
<dbReference type="KEGG" id="rpb:RPB_1921"/>
<dbReference type="Proteomes" id="UP000008809">
    <property type="component" value="Chromosome"/>
</dbReference>
<organism evidence="3 4">
    <name type="scientific">Rhodopseudomonas palustris (strain HaA2)</name>
    <dbReference type="NCBI Taxonomy" id="316058"/>
    <lineage>
        <taxon>Bacteria</taxon>
        <taxon>Pseudomonadati</taxon>
        <taxon>Pseudomonadota</taxon>
        <taxon>Alphaproteobacteria</taxon>
        <taxon>Hyphomicrobiales</taxon>
        <taxon>Nitrobacteraceae</taxon>
        <taxon>Rhodopseudomonas</taxon>
    </lineage>
</organism>